<feature type="domain" description="Glycosyl hydrolase family 98 putative carbohydrate-binding module" evidence="3">
    <location>
        <begin position="465"/>
        <end position="610"/>
    </location>
</feature>
<dbReference type="InterPro" id="IPR008979">
    <property type="entry name" value="Galactose-bd-like_sf"/>
</dbReference>
<feature type="region of interest" description="Disordered" evidence="1">
    <location>
        <begin position="397"/>
        <end position="465"/>
    </location>
</feature>
<dbReference type="SUPFAM" id="SSF51445">
    <property type="entry name" value="(Trans)glycosidases"/>
    <property type="match status" value="1"/>
</dbReference>
<protein>
    <submittedName>
        <fullName evidence="4">NPCBM/NEW2 domain-containing protein</fullName>
    </submittedName>
</protein>
<dbReference type="RefSeq" id="WP_130491107.1">
    <property type="nucleotide sequence ID" value="NZ_SGXD01000001.1"/>
</dbReference>
<dbReference type="Gene3D" id="3.20.20.80">
    <property type="entry name" value="Glycosidases"/>
    <property type="match status" value="1"/>
</dbReference>
<evidence type="ECO:0000259" key="3">
    <source>
        <dbReference type="SMART" id="SM00776"/>
    </source>
</evidence>
<keyword evidence="2" id="KW-0732">Signal</keyword>
<dbReference type="SUPFAM" id="SSF49785">
    <property type="entry name" value="Galactose-binding domain-like"/>
    <property type="match status" value="1"/>
</dbReference>
<accession>A0A4Q7NUY2</accession>
<dbReference type="OrthoDB" id="57532at2"/>
<reference evidence="4 5" key="1">
    <citation type="submission" date="2019-02" db="EMBL/GenBank/DDBJ databases">
        <title>Genomic Encyclopedia of Type Strains, Phase IV (KMG-IV): sequencing the most valuable type-strain genomes for metagenomic binning, comparative biology and taxonomic classification.</title>
        <authorList>
            <person name="Goeker M."/>
        </authorList>
    </citation>
    <scope>NUCLEOTIDE SEQUENCE [LARGE SCALE GENOMIC DNA]</scope>
    <source>
        <strain evidence="4 5">DSM 45622</strain>
    </source>
</reference>
<dbReference type="PROSITE" id="PS51318">
    <property type="entry name" value="TAT"/>
    <property type="match status" value="1"/>
</dbReference>
<dbReference type="SMART" id="SM00776">
    <property type="entry name" value="NPCBM"/>
    <property type="match status" value="1"/>
</dbReference>
<dbReference type="InterPro" id="IPR038637">
    <property type="entry name" value="NPCBM_sf"/>
</dbReference>
<dbReference type="InterPro" id="IPR006311">
    <property type="entry name" value="TAT_signal"/>
</dbReference>
<evidence type="ECO:0000256" key="2">
    <source>
        <dbReference type="SAM" id="SignalP"/>
    </source>
</evidence>
<dbReference type="InterPro" id="IPR013222">
    <property type="entry name" value="Glyco_hyd_98_carb-bd"/>
</dbReference>
<evidence type="ECO:0000313" key="4">
    <source>
        <dbReference type="EMBL" id="RZS90987.1"/>
    </source>
</evidence>
<comment type="caution">
    <text evidence="4">The sequence shown here is derived from an EMBL/GenBank/DDBJ whole genome shotgun (WGS) entry which is preliminary data.</text>
</comment>
<gene>
    <name evidence="4" type="ORF">EV189_0218</name>
</gene>
<dbReference type="Pfam" id="PF08305">
    <property type="entry name" value="NPCBM"/>
    <property type="match status" value="1"/>
</dbReference>
<evidence type="ECO:0000256" key="1">
    <source>
        <dbReference type="SAM" id="MobiDB-lite"/>
    </source>
</evidence>
<organism evidence="4 5">
    <name type="scientific">Motilibacter rhizosphaerae</name>
    <dbReference type="NCBI Taxonomy" id="598652"/>
    <lineage>
        <taxon>Bacteria</taxon>
        <taxon>Bacillati</taxon>
        <taxon>Actinomycetota</taxon>
        <taxon>Actinomycetes</taxon>
        <taxon>Motilibacterales</taxon>
        <taxon>Motilibacteraceae</taxon>
        <taxon>Motilibacter</taxon>
    </lineage>
</organism>
<keyword evidence="5" id="KW-1185">Reference proteome</keyword>
<feature type="compositionally biased region" description="Low complexity" evidence="1">
    <location>
        <begin position="397"/>
        <end position="418"/>
    </location>
</feature>
<feature type="chain" id="PRO_5020327601" evidence="2">
    <location>
        <begin position="32"/>
        <end position="610"/>
    </location>
</feature>
<dbReference type="InterPro" id="IPR017853">
    <property type="entry name" value="GH"/>
</dbReference>
<feature type="compositionally biased region" description="Low complexity" evidence="1">
    <location>
        <begin position="427"/>
        <end position="465"/>
    </location>
</feature>
<proteinExistence type="predicted"/>
<dbReference type="AlphaFoldDB" id="A0A4Q7NUY2"/>
<name>A0A4Q7NUY2_9ACTN</name>
<feature type="signal peptide" evidence="2">
    <location>
        <begin position="1"/>
        <end position="31"/>
    </location>
</feature>
<dbReference type="Proteomes" id="UP000293638">
    <property type="component" value="Unassembled WGS sequence"/>
</dbReference>
<evidence type="ECO:0000313" key="5">
    <source>
        <dbReference type="Proteomes" id="UP000293638"/>
    </source>
</evidence>
<sequence>MNRSLRSLTAVAGLALAAASGATLVQPSASAAAVTPHQARPADGFVDSIGVVTHLTYLNTAYGNHDLVVQRLQQLGVRHIRDGWGTGSPYADTLVRGRLHDLGIGITFVVDPRTGTTPAAAASMLGSRLMPAVDAVEPLNEWDTQGDGWASYARNWTIQLSQAVRGNSALRGVPVLAPSMADTNEPTRYQAVGNLGSYVDYGTTHDYPGYQYQMTDEIMRTAKQNSGVIAPGKPLVATETGFSSSSHGSPYTVLPAAQVPNALDRLFLEHYANGYARTFAYELMDQFPNDLYESNYGLVRNDGTPKPQFTALQSMISLLSDKGAAFTPGSLGYDLAGTGPQTRQLLLQKRDGSYWLAVWEQQKEFDGKNVLTSPKRQVTLSLGGAAGVTVYRPTLGTAAQSSSSGTSTVSFESSTEPTLLRIGGGSTPTTSTPTTSTPTTSTPPVSTPAATTPAASTPTPTPTATVQRTWVSDATSWKAVSNGWGPVERDRSVGEAGAQDGRQITVGGSAYSMGLGVHAPSEITVPTGGAKTFTTVVGVDDEVGAHGSVRFQLFNGSTLLADSGLVRGTDGGKVLTASLAGVSTLRLVVSTGGDSKDYDHADWAGAQLLK</sequence>
<dbReference type="EMBL" id="SGXD01000001">
    <property type="protein sequence ID" value="RZS90987.1"/>
    <property type="molecule type" value="Genomic_DNA"/>
</dbReference>
<dbReference type="Gene3D" id="2.60.120.1060">
    <property type="entry name" value="NPCBM/NEW2 domain"/>
    <property type="match status" value="1"/>
</dbReference>